<dbReference type="Proteomes" id="UP000224460">
    <property type="component" value="Unassembled WGS sequence"/>
</dbReference>
<gene>
    <name evidence="1" type="primary">nagA</name>
    <name evidence="1" type="ORF">CS063_15935</name>
</gene>
<evidence type="ECO:0000313" key="1">
    <source>
        <dbReference type="EMBL" id="PHV69428.1"/>
    </source>
</evidence>
<keyword evidence="2" id="KW-1185">Reference proteome</keyword>
<evidence type="ECO:0000313" key="2">
    <source>
        <dbReference type="Proteomes" id="UP000224460"/>
    </source>
</evidence>
<comment type="caution">
    <text evidence="1">The sequence shown here is derived from an EMBL/GenBank/DDBJ whole genome shotgun (WGS) entry which is preliminary data.</text>
</comment>
<sequence length="380" mass="41355">MLIKNGLVFTDSYVFLPKDILTTNHQVTDILPPFTDSFKTALDVYDATNCYVIPGLTDIHFHGCMNHDFCEGTPEAIEAIATYQLSQGITTICPATMTLPKETLIQICQVAGNYKPLKPQATLCGINLEGPFLSLEKKGAQNATYLHKPDNTMLRHLLDASHQLIKLVAIAPEEEGALECIKQFKKEVVFSLAHTTADYDKATQAFKAGASHVTHLYNAMPSFTHRAPGVIGAAFDAPHCQVELICDGIHIHPSVVRATFKLFGDERVILVSDSMMACGMPNGKYKLGDQTVHVNQNRATLEDGTIAGSVTHLMDCMRIAVSMGIPLESAIKATTINPAKSIGIDNDYGSITPGKIANLAILRKDLSLQAVIFEGKLIDF</sequence>
<accession>A0AC61D9K6</accession>
<proteinExistence type="predicted"/>
<reference evidence="1" key="1">
    <citation type="submission" date="2017-10" db="EMBL/GenBank/DDBJ databases">
        <title>Genome sequence of cellulolytic Lachnospiraceae bacterium XHS1971 isolated from hotspring sediment.</title>
        <authorList>
            <person name="Vasudevan G."/>
            <person name="Joshi A.J."/>
            <person name="Hivarkar S."/>
            <person name="Lanjekar V.B."/>
            <person name="Dhakephalkar P.K."/>
            <person name="Dagar S."/>
        </authorList>
    </citation>
    <scope>NUCLEOTIDE SEQUENCE</scope>
    <source>
        <strain evidence="1">XHS1971</strain>
    </source>
</reference>
<protein>
    <submittedName>
        <fullName evidence="1">N-acetylglucosamine-6-phosphate deacetylase</fullName>
    </submittedName>
</protein>
<name>A0AC61D9K6_9FIRM</name>
<organism evidence="1 2">
    <name type="scientific">Sporanaerobium hydrogeniformans</name>
    <dbReference type="NCBI Taxonomy" id="3072179"/>
    <lineage>
        <taxon>Bacteria</taxon>
        <taxon>Bacillati</taxon>
        <taxon>Bacillota</taxon>
        <taxon>Clostridia</taxon>
        <taxon>Lachnospirales</taxon>
        <taxon>Lachnospiraceae</taxon>
        <taxon>Sporanaerobium</taxon>
    </lineage>
</organism>
<dbReference type="EMBL" id="PEDL01000029">
    <property type="protein sequence ID" value="PHV69428.1"/>
    <property type="molecule type" value="Genomic_DNA"/>
</dbReference>